<keyword evidence="1" id="KW-0472">Membrane</keyword>
<keyword evidence="1" id="KW-1133">Transmembrane helix</keyword>
<name>A0A5J4QXS6_9ZZZZ</name>
<sequence length="71" mass="8312">MNKITTDHRQINDNFVPKENGKKVKMLTEKSQQMLKLSFLGLIANALISKIKFLMFIVNKLFRIDSQKLFL</sequence>
<proteinExistence type="predicted"/>
<evidence type="ECO:0000313" key="2">
    <source>
        <dbReference type="EMBL" id="KAA6326556.1"/>
    </source>
</evidence>
<protein>
    <submittedName>
        <fullName evidence="2">Uncharacterized protein</fullName>
    </submittedName>
</protein>
<evidence type="ECO:0000256" key="1">
    <source>
        <dbReference type="SAM" id="Phobius"/>
    </source>
</evidence>
<organism evidence="2">
    <name type="scientific">termite gut metagenome</name>
    <dbReference type="NCBI Taxonomy" id="433724"/>
    <lineage>
        <taxon>unclassified sequences</taxon>
        <taxon>metagenomes</taxon>
        <taxon>organismal metagenomes</taxon>
    </lineage>
</organism>
<dbReference type="EMBL" id="SNRY01002145">
    <property type="protein sequence ID" value="KAA6326556.1"/>
    <property type="molecule type" value="Genomic_DNA"/>
</dbReference>
<dbReference type="AlphaFoldDB" id="A0A5J4QXS6"/>
<keyword evidence="1" id="KW-0812">Transmembrane</keyword>
<feature type="transmembrane region" description="Helical" evidence="1">
    <location>
        <begin position="37"/>
        <end position="58"/>
    </location>
</feature>
<reference evidence="2" key="1">
    <citation type="submission" date="2019-03" db="EMBL/GenBank/DDBJ databases">
        <title>Single cell metagenomics reveals metabolic interactions within the superorganism composed of flagellate Streblomastix strix and complex community of Bacteroidetes bacteria on its surface.</title>
        <authorList>
            <person name="Treitli S.C."/>
            <person name="Kolisko M."/>
            <person name="Husnik F."/>
            <person name="Keeling P."/>
            <person name="Hampl V."/>
        </authorList>
    </citation>
    <scope>NUCLEOTIDE SEQUENCE</scope>
    <source>
        <strain evidence="2">STM</strain>
    </source>
</reference>
<gene>
    <name evidence="2" type="ORF">EZS27_024355</name>
</gene>
<comment type="caution">
    <text evidence="2">The sequence shown here is derived from an EMBL/GenBank/DDBJ whole genome shotgun (WGS) entry which is preliminary data.</text>
</comment>
<accession>A0A5J4QXS6</accession>